<organism evidence="3 4">
    <name type="scientific">Geothermobacter hydrogeniphilus</name>
    <dbReference type="NCBI Taxonomy" id="1969733"/>
    <lineage>
        <taxon>Bacteria</taxon>
        <taxon>Pseudomonadati</taxon>
        <taxon>Thermodesulfobacteriota</taxon>
        <taxon>Desulfuromonadia</taxon>
        <taxon>Desulfuromonadales</taxon>
        <taxon>Geothermobacteraceae</taxon>
        <taxon>Geothermobacter</taxon>
    </lineage>
</organism>
<dbReference type="InterPro" id="IPR015425">
    <property type="entry name" value="FH2_Formin"/>
</dbReference>
<evidence type="ECO:0000259" key="2">
    <source>
        <dbReference type="PROSITE" id="PS51444"/>
    </source>
</evidence>
<proteinExistence type="predicted"/>
<feature type="domain" description="FH2" evidence="2">
    <location>
        <begin position="1"/>
        <end position="73"/>
    </location>
</feature>
<dbReference type="PROSITE" id="PS50943">
    <property type="entry name" value="HTH_CROC1"/>
    <property type="match status" value="1"/>
</dbReference>
<sequence>MLKIHLKRLIADKETAEGRRISLSEISAATGIHISTLSRLANHRSTDTTTANLEKLCRYFKCSVADLVEYVED</sequence>
<protein>
    <submittedName>
        <fullName evidence="3">Transcriptional regulator</fullName>
    </submittedName>
</protein>
<evidence type="ECO:0000313" key="3">
    <source>
        <dbReference type="EMBL" id="PNU18836.1"/>
    </source>
</evidence>
<name>A0A2K2H683_9BACT</name>
<dbReference type="AlphaFoldDB" id="A0A2K2H683"/>
<dbReference type="OrthoDB" id="9805309at2"/>
<feature type="domain" description="HTH cro/C1-type" evidence="1">
    <location>
        <begin position="19"/>
        <end position="67"/>
    </location>
</feature>
<dbReference type="GO" id="GO:0003677">
    <property type="term" value="F:DNA binding"/>
    <property type="evidence" value="ECO:0007669"/>
    <property type="project" value="InterPro"/>
</dbReference>
<dbReference type="EMBL" id="PPFX01000048">
    <property type="protein sequence ID" value="PNU18836.1"/>
    <property type="molecule type" value="Genomic_DNA"/>
</dbReference>
<dbReference type="SMART" id="SM00530">
    <property type="entry name" value="HTH_XRE"/>
    <property type="match status" value="1"/>
</dbReference>
<comment type="caution">
    <text evidence="3">The sequence shown here is derived from an EMBL/GenBank/DDBJ whole genome shotgun (WGS) entry which is preliminary data.</text>
</comment>
<reference evidence="3 4" key="1">
    <citation type="journal article" date="2018" name="Genome Announc.">
        <title>Genome Sequence of Geothermobacter sp. HR-1 Iron Reducer from the Loihi Seamount.</title>
        <authorList>
            <person name="Smith H."/>
            <person name="Abuyen K."/>
            <person name="Tremblay J."/>
            <person name="Savalia P."/>
            <person name="Perez-Rodriguez I."/>
            <person name="Emerson D."/>
            <person name="Tully B."/>
            <person name="Amend J."/>
        </authorList>
    </citation>
    <scope>NUCLEOTIDE SEQUENCE [LARGE SCALE GENOMIC DNA]</scope>
    <source>
        <strain evidence="3 4">HR-1</strain>
    </source>
</reference>
<evidence type="ECO:0000313" key="4">
    <source>
        <dbReference type="Proteomes" id="UP000236340"/>
    </source>
</evidence>
<dbReference type="RefSeq" id="WP_103116626.1">
    <property type="nucleotide sequence ID" value="NZ_PPFX01000048.1"/>
</dbReference>
<dbReference type="Proteomes" id="UP000236340">
    <property type="component" value="Unassembled WGS sequence"/>
</dbReference>
<dbReference type="CDD" id="cd00093">
    <property type="entry name" value="HTH_XRE"/>
    <property type="match status" value="1"/>
</dbReference>
<dbReference type="SUPFAM" id="SSF47413">
    <property type="entry name" value="lambda repressor-like DNA-binding domains"/>
    <property type="match status" value="1"/>
</dbReference>
<dbReference type="InterPro" id="IPR010982">
    <property type="entry name" value="Lambda_DNA-bd_dom_sf"/>
</dbReference>
<evidence type="ECO:0000259" key="1">
    <source>
        <dbReference type="PROSITE" id="PS50943"/>
    </source>
</evidence>
<accession>A0A2K2H683</accession>
<dbReference type="InterPro" id="IPR001387">
    <property type="entry name" value="Cro/C1-type_HTH"/>
</dbReference>
<dbReference type="Pfam" id="PF13443">
    <property type="entry name" value="HTH_26"/>
    <property type="match status" value="1"/>
</dbReference>
<dbReference type="PROSITE" id="PS51444">
    <property type="entry name" value="FH2"/>
    <property type="match status" value="1"/>
</dbReference>
<gene>
    <name evidence="3" type="ORF">C2E25_15465</name>
</gene>
<dbReference type="Gene3D" id="1.10.260.40">
    <property type="entry name" value="lambda repressor-like DNA-binding domains"/>
    <property type="match status" value="1"/>
</dbReference>